<dbReference type="GO" id="GO:0006935">
    <property type="term" value="P:chemotaxis"/>
    <property type="evidence" value="ECO:0007669"/>
    <property type="project" value="UniProtKB-KW"/>
</dbReference>
<dbReference type="EMBL" id="JACIEZ010000006">
    <property type="protein sequence ID" value="MBB4065788.1"/>
    <property type="molecule type" value="Genomic_DNA"/>
</dbReference>
<dbReference type="Proteomes" id="UP000528286">
    <property type="component" value="Unassembled WGS sequence"/>
</dbReference>
<dbReference type="SMART" id="SM00283">
    <property type="entry name" value="MA"/>
    <property type="match status" value="1"/>
</dbReference>
<evidence type="ECO:0000256" key="5">
    <source>
        <dbReference type="SAM" id="MobiDB-lite"/>
    </source>
</evidence>
<dbReference type="FunFam" id="1.10.287.950:FF:000001">
    <property type="entry name" value="Methyl-accepting chemotaxis sensory transducer"/>
    <property type="match status" value="1"/>
</dbReference>
<keyword evidence="2" id="KW-0145">Chemotaxis</keyword>
<dbReference type="SUPFAM" id="SSF158472">
    <property type="entry name" value="HAMP domain-like"/>
    <property type="match status" value="1"/>
</dbReference>
<dbReference type="GO" id="GO:0016020">
    <property type="term" value="C:membrane"/>
    <property type="evidence" value="ECO:0007669"/>
    <property type="project" value="UniProtKB-SubCell"/>
</dbReference>
<evidence type="ECO:0000256" key="3">
    <source>
        <dbReference type="ARBA" id="ARBA00029447"/>
    </source>
</evidence>
<feature type="domain" description="Methyl-accepting transducer" evidence="7">
    <location>
        <begin position="350"/>
        <end position="579"/>
    </location>
</feature>
<evidence type="ECO:0000313" key="9">
    <source>
        <dbReference type="EMBL" id="MBB4065788.1"/>
    </source>
</evidence>
<name>A0A7W6J6P6_9HYPH</name>
<evidence type="ECO:0000256" key="6">
    <source>
        <dbReference type="SAM" id="Phobius"/>
    </source>
</evidence>
<comment type="similarity">
    <text evidence="3">Belongs to the methyl-accepting chemotaxis (MCP) protein family.</text>
</comment>
<dbReference type="PRINTS" id="PR00260">
    <property type="entry name" value="CHEMTRNSDUCR"/>
</dbReference>
<organism evidence="9 10">
    <name type="scientific">Gellertiella hungarica</name>
    <dbReference type="NCBI Taxonomy" id="1572859"/>
    <lineage>
        <taxon>Bacteria</taxon>
        <taxon>Pseudomonadati</taxon>
        <taxon>Pseudomonadota</taxon>
        <taxon>Alphaproteobacteria</taxon>
        <taxon>Hyphomicrobiales</taxon>
        <taxon>Rhizobiaceae</taxon>
        <taxon>Gellertiella</taxon>
    </lineage>
</organism>
<protein>
    <submittedName>
        <fullName evidence="9">Methyl-accepting chemotaxis protein</fullName>
    </submittedName>
</protein>
<gene>
    <name evidence="9" type="ORF">GGR23_002996</name>
</gene>
<dbReference type="Gene3D" id="6.10.340.10">
    <property type="match status" value="1"/>
</dbReference>
<dbReference type="PROSITE" id="PS50885">
    <property type="entry name" value="HAMP"/>
    <property type="match status" value="2"/>
</dbReference>
<reference evidence="9 10" key="1">
    <citation type="submission" date="2020-08" db="EMBL/GenBank/DDBJ databases">
        <title>Genomic Encyclopedia of Type Strains, Phase IV (KMG-IV): sequencing the most valuable type-strain genomes for metagenomic binning, comparative biology and taxonomic classification.</title>
        <authorList>
            <person name="Goeker M."/>
        </authorList>
    </citation>
    <scope>NUCLEOTIDE SEQUENCE [LARGE SCALE GENOMIC DNA]</scope>
    <source>
        <strain evidence="9 10">DSM 29853</strain>
    </source>
</reference>
<dbReference type="CDD" id="cd06225">
    <property type="entry name" value="HAMP"/>
    <property type="match status" value="1"/>
</dbReference>
<keyword evidence="6" id="KW-0812">Transmembrane</keyword>
<evidence type="ECO:0000313" key="10">
    <source>
        <dbReference type="Proteomes" id="UP000528286"/>
    </source>
</evidence>
<feature type="region of interest" description="Disordered" evidence="5">
    <location>
        <begin position="267"/>
        <end position="288"/>
    </location>
</feature>
<accession>A0A7W6J6P6</accession>
<dbReference type="PROSITE" id="PS50111">
    <property type="entry name" value="CHEMOTAXIS_TRANSDUC_2"/>
    <property type="match status" value="1"/>
</dbReference>
<proteinExistence type="inferred from homology"/>
<feature type="compositionally biased region" description="Low complexity" evidence="5">
    <location>
        <begin position="606"/>
        <end position="619"/>
    </location>
</feature>
<dbReference type="InterPro" id="IPR004090">
    <property type="entry name" value="Chemotax_Me-accpt_rcpt"/>
</dbReference>
<dbReference type="GO" id="GO:0004888">
    <property type="term" value="F:transmembrane signaling receptor activity"/>
    <property type="evidence" value="ECO:0007669"/>
    <property type="project" value="InterPro"/>
</dbReference>
<dbReference type="Gene3D" id="1.10.287.950">
    <property type="entry name" value="Methyl-accepting chemotaxis protein"/>
    <property type="match status" value="1"/>
</dbReference>
<comment type="caution">
    <text evidence="9">The sequence shown here is derived from an EMBL/GenBank/DDBJ whole genome shotgun (WGS) entry which is preliminary data.</text>
</comment>
<dbReference type="InterPro" id="IPR004089">
    <property type="entry name" value="MCPsignal_dom"/>
</dbReference>
<sequence length="640" mass="67449">MSILANLSIRSKFLAVIGFLVVLMGLGTAALVTELKSDTSRYNRFLENDAQAAVLLTGANRNLQGIGYSAYQMLVYDPASPEARTATENFHMNLSTFEKRIQTALSLAPEYEGELREAFDTFATVKSATTLALTAAGEGRKAEAQKALLAADDTLAPLAIKMRGLSDRMSADLVTRGTALKADADLAVAVAAGVAGAVILVALGLAYAVATLGVARPLHTVTARLQALAAGDTESPILGASRKDEIGTIATALSVFRDAALAKARLEGEAEDEKRSAEESRLKREEHRLREEGELRQAITALGDGLRRLAEGDFANPIGEAFAPQLDGLRVDYNNTVETLSGTLQQVRQNAQAMTAGSMEIRVAADDLSKRTEKQAASVEETAAALEEITINVRDASSRASEAGALVLRAKGNAERSGEIVRNAIKAMSAIERSSSEIVNIISVIDEIAFQTNLLALNAGVEAARAGEAGKGFAVVAQEVRELAQRSAAAAKEIKALIGTSTEQVGEGVTLVSDTGNALSAIVGEVQEINRLVAAIVESAREQSNALNAINTAINTIDQNTQQNAAMVEQSSAASNSLAREADSLNQLVLRFRTGSEAPAPLAQRAASRMPAAPAAPVAARRRPVESGNTALKFDDWTEF</sequence>
<dbReference type="Pfam" id="PF00672">
    <property type="entry name" value="HAMP"/>
    <property type="match status" value="1"/>
</dbReference>
<dbReference type="PANTHER" id="PTHR43531:SF11">
    <property type="entry name" value="METHYL-ACCEPTING CHEMOTAXIS PROTEIN 3"/>
    <property type="match status" value="1"/>
</dbReference>
<dbReference type="InterPro" id="IPR003660">
    <property type="entry name" value="HAMP_dom"/>
</dbReference>
<evidence type="ECO:0000256" key="4">
    <source>
        <dbReference type="PROSITE-ProRule" id="PRU00284"/>
    </source>
</evidence>
<feature type="transmembrane region" description="Helical" evidence="6">
    <location>
        <begin position="186"/>
        <end position="210"/>
    </location>
</feature>
<evidence type="ECO:0000259" key="7">
    <source>
        <dbReference type="PROSITE" id="PS50111"/>
    </source>
</evidence>
<dbReference type="AlphaFoldDB" id="A0A7W6J6P6"/>
<feature type="region of interest" description="Disordered" evidence="5">
    <location>
        <begin position="606"/>
        <end position="627"/>
    </location>
</feature>
<dbReference type="GO" id="GO:0007165">
    <property type="term" value="P:signal transduction"/>
    <property type="evidence" value="ECO:0007669"/>
    <property type="project" value="UniProtKB-KW"/>
</dbReference>
<evidence type="ECO:0000256" key="2">
    <source>
        <dbReference type="ARBA" id="ARBA00022500"/>
    </source>
</evidence>
<feature type="transmembrane region" description="Helical" evidence="6">
    <location>
        <begin position="12"/>
        <end position="32"/>
    </location>
</feature>
<dbReference type="PANTHER" id="PTHR43531">
    <property type="entry name" value="PROTEIN ICFG"/>
    <property type="match status" value="1"/>
</dbReference>
<keyword evidence="6" id="KW-0472">Membrane</keyword>
<keyword evidence="10" id="KW-1185">Reference proteome</keyword>
<evidence type="ECO:0000259" key="8">
    <source>
        <dbReference type="PROSITE" id="PS50885"/>
    </source>
</evidence>
<feature type="domain" description="HAMP" evidence="8">
    <location>
        <begin position="212"/>
        <end position="265"/>
    </location>
</feature>
<dbReference type="InterPro" id="IPR051310">
    <property type="entry name" value="MCP_chemotaxis"/>
</dbReference>
<keyword evidence="6" id="KW-1133">Transmembrane helix</keyword>
<dbReference type="CDD" id="cd11386">
    <property type="entry name" value="MCP_signal"/>
    <property type="match status" value="1"/>
</dbReference>
<feature type="domain" description="HAMP" evidence="8">
    <location>
        <begin position="293"/>
        <end position="345"/>
    </location>
</feature>
<dbReference type="SUPFAM" id="SSF58104">
    <property type="entry name" value="Methyl-accepting chemotaxis protein (MCP) signaling domain"/>
    <property type="match status" value="1"/>
</dbReference>
<dbReference type="Pfam" id="PF00015">
    <property type="entry name" value="MCPsignal"/>
    <property type="match status" value="1"/>
</dbReference>
<comment type="subcellular location">
    <subcellularLocation>
        <location evidence="1">Membrane</location>
    </subcellularLocation>
</comment>
<keyword evidence="4" id="KW-0807">Transducer</keyword>
<dbReference type="SMART" id="SM00304">
    <property type="entry name" value="HAMP"/>
    <property type="match status" value="2"/>
</dbReference>
<evidence type="ECO:0000256" key="1">
    <source>
        <dbReference type="ARBA" id="ARBA00004370"/>
    </source>
</evidence>